<evidence type="ECO:0000313" key="3">
    <source>
        <dbReference type="Proteomes" id="UP000318626"/>
    </source>
</evidence>
<reference evidence="3" key="1">
    <citation type="submission" date="2019-02" db="EMBL/GenBank/DDBJ databases">
        <title>Deep-cultivation of Planctomycetes and their phenomic and genomic characterization uncovers novel biology.</title>
        <authorList>
            <person name="Wiegand S."/>
            <person name="Jogler M."/>
            <person name="Boedeker C."/>
            <person name="Pinto D."/>
            <person name="Vollmers J."/>
            <person name="Rivas-Marin E."/>
            <person name="Kohn T."/>
            <person name="Peeters S.H."/>
            <person name="Heuer A."/>
            <person name="Rast P."/>
            <person name="Oberbeckmann S."/>
            <person name="Bunk B."/>
            <person name="Jeske O."/>
            <person name="Meyerdierks A."/>
            <person name="Storesund J.E."/>
            <person name="Kallscheuer N."/>
            <person name="Luecker S."/>
            <person name="Lage O.M."/>
            <person name="Pohl T."/>
            <person name="Merkel B.J."/>
            <person name="Hornburger P."/>
            <person name="Mueller R.-W."/>
            <person name="Bruemmer F."/>
            <person name="Labrenz M."/>
            <person name="Spormann A.M."/>
            <person name="Op den Camp H."/>
            <person name="Overmann J."/>
            <person name="Amann R."/>
            <person name="Jetten M.S.M."/>
            <person name="Mascher T."/>
            <person name="Medema M.H."/>
            <person name="Devos D.P."/>
            <person name="Kaster A.-K."/>
            <person name="Ovreas L."/>
            <person name="Rohde M."/>
            <person name="Galperin M.Y."/>
            <person name="Jogler C."/>
        </authorList>
    </citation>
    <scope>NUCLEOTIDE SEQUENCE [LARGE SCALE GENOMIC DNA]</scope>
    <source>
        <strain evidence="3">Pan97</strain>
    </source>
</reference>
<gene>
    <name evidence="2" type="ORF">Pan97_52480</name>
</gene>
<name>A0A518CG18_9BACT</name>
<organism evidence="2 3">
    <name type="scientific">Bremerella volcania</name>
    <dbReference type="NCBI Taxonomy" id="2527984"/>
    <lineage>
        <taxon>Bacteria</taxon>
        <taxon>Pseudomonadati</taxon>
        <taxon>Planctomycetota</taxon>
        <taxon>Planctomycetia</taxon>
        <taxon>Pirellulales</taxon>
        <taxon>Pirellulaceae</taxon>
        <taxon>Bremerella</taxon>
    </lineage>
</organism>
<dbReference type="EMBL" id="CP036289">
    <property type="protein sequence ID" value="QDU78165.1"/>
    <property type="molecule type" value="Genomic_DNA"/>
</dbReference>
<feature type="compositionally biased region" description="Polar residues" evidence="1">
    <location>
        <begin position="29"/>
        <end position="50"/>
    </location>
</feature>
<keyword evidence="3" id="KW-1185">Reference proteome</keyword>
<proteinExistence type="predicted"/>
<dbReference type="RefSeq" id="WP_144977777.1">
    <property type="nucleotide sequence ID" value="NZ_CP036289.1"/>
</dbReference>
<evidence type="ECO:0000256" key="1">
    <source>
        <dbReference type="SAM" id="MobiDB-lite"/>
    </source>
</evidence>
<feature type="region of interest" description="Disordered" evidence="1">
    <location>
        <begin position="26"/>
        <end position="61"/>
    </location>
</feature>
<protein>
    <submittedName>
        <fullName evidence="2">Uncharacterized protein</fullName>
    </submittedName>
</protein>
<sequence>MVTDTPEANWSPAIVWQLPTIPGILLSPNGATDNSQGRKSPWLATNNNVLSPERAAEGSHA</sequence>
<accession>A0A518CG18</accession>
<dbReference type="AlphaFoldDB" id="A0A518CG18"/>
<evidence type="ECO:0000313" key="2">
    <source>
        <dbReference type="EMBL" id="QDU78165.1"/>
    </source>
</evidence>
<dbReference type="KEGG" id="bvo:Pan97_52480"/>
<dbReference type="Proteomes" id="UP000318626">
    <property type="component" value="Chromosome"/>
</dbReference>